<protein>
    <submittedName>
        <fullName evidence="2">Uncharacterized protein</fullName>
    </submittedName>
</protein>
<reference evidence="2 3" key="2">
    <citation type="journal article" date="2013" name="Environ. Sci. Technol.">
        <title>The 4-tert-butylphenol-utilizing bacterium Sphingobium fuliginis OMI can degrade bisphenols via phenolic ring hydroxylation and meta-cleavage pathway.</title>
        <authorList>
            <person name="Ogata Y."/>
            <person name="Goda S."/>
            <person name="Toyama T."/>
            <person name="Sei K."/>
            <person name="Ike M."/>
        </authorList>
    </citation>
    <scope>NUCLEOTIDE SEQUENCE [LARGE SCALE GENOMIC DNA]</scope>
    <source>
        <strain evidence="2 3">OMI</strain>
    </source>
</reference>
<evidence type="ECO:0000313" key="2">
    <source>
        <dbReference type="EMBL" id="GAY20075.1"/>
    </source>
</evidence>
<comment type="caution">
    <text evidence="2">The sequence shown here is derived from an EMBL/GenBank/DDBJ whole genome shotgun (WGS) entry which is preliminary data.</text>
</comment>
<gene>
    <name evidence="2" type="ORF">SFOMI_0597</name>
</gene>
<dbReference type="EMBL" id="BEWI01000030">
    <property type="protein sequence ID" value="GAY20075.1"/>
    <property type="molecule type" value="Genomic_DNA"/>
</dbReference>
<feature type="region of interest" description="Disordered" evidence="1">
    <location>
        <begin position="1"/>
        <end position="26"/>
    </location>
</feature>
<dbReference type="RefSeq" id="WP_012049861.1">
    <property type="nucleotide sequence ID" value="NZ_BEWI01000030.1"/>
</dbReference>
<proteinExistence type="predicted"/>
<organism evidence="2 3">
    <name type="scientific">Sphingobium fuliginis (strain ATCC 27551)</name>
    <dbReference type="NCBI Taxonomy" id="336203"/>
    <lineage>
        <taxon>Bacteria</taxon>
        <taxon>Pseudomonadati</taxon>
        <taxon>Pseudomonadota</taxon>
        <taxon>Alphaproteobacteria</taxon>
        <taxon>Sphingomonadales</taxon>
        <taxon>Sphingomonadaceae</taxon>
        <taxon>Sphingobium</taxon>
    </lineage>
</organism>
<evidence type="ECO:0000256" key="1">
    <source>
        <dbReference type="SAM" id="MobiDB-lite"/>
    </source>
</evidence>
<dbReference type="Proteomes" id="UP000221538">
    <property type="component" value="Unassembled WGS sequence"/>
</dbReference>
<dbReference type="AlphaFoldDB" id="A0A292ZBC6"/>
<evidence type="ECO:0000313" key="3">
    <source>
        <dbReference type="Proteomes" id="UP000221538"/>
    </source>
</evidence>
<reference evidence="2 3" key="1">
    <citation type="journal article" date="2013" name="Biodegradation">
        <title>Occurrence of 4-tert-butylphenol (4-t-BP) biodegradation in an aquatic sample caused by the presence of Spirodela polyrrhiza and isolation of a 4-t-BP-utilizing bacterium.</title>
        <authorList>
            <person name="Ogata Y."/>
            <person name="Toyama T."/>
            <person name="Yu N."/>
            <person name="Wang X."/>
            <person name="Sei K."/>
            <person name="Ike M."/>
        </authorList>
    </citation>
    <scope>NUCLEOTIDE SEQUENCE [LARGE SCALE GENOMIC DNA]</scope>
    <source>
        <strain evidence="2 3">OMI</strain>
    </source>
</reference>
<name>A0A292ZBC6_SPHSA</name>
<accession>A0A292ZBC6</accession>
<sequence length="132" mass="15056">MSDRIGHNGGPPLDDRRLGPADGASCRRCRHWRPPSEREESDYRAYQMGVIRRRVAEPSGACDRVVLRLGGPVAFAGTKGRSWCYNFETKPPPTDEERRGWGFVTIYEGDRIVWQGREGEEPAEYRQGDLFD</sequence>